<gene>
    <name evidence="1" type="ORF">FA95DRAFT_1418065</name>
</gene>
<keyword evidence="2" id="KW-1185">Reference proteome</keyword>
<name>A0ACB8RPL6_9AGAM</name>
<reference evidence="1" key="1">
    <citation type="submission" date="2021-02" db="EMBL/GenBank/DDBJ databases">
        <authorList>
            <consortium name="DOE Joint Genome Institute"/>
            <person name="Ahrendt S."/>
            <person name="Looney B.P."/>
            <person name="Miyauchi S."/>
            <person name="Morin E."/>
            <person name="Drula E."/>
            <person name="Courty P.E."/>
            <person name="Chicoki N."/>
            <person name="Fauchery L."/>
            <person name="Kohler A."/>
            <person name="Kuo A."/>
            <person name="Labutti K."/>
            <person name="Pangilinan J."/>
            <person name="Lipzen A."/>
            <person name="Riley R."/>
            <person name="Andreopoulos W."/>
            <person name="He G."/>
            <person name="Johnson J."/>
            <person name="Barry K.W."/>
            <person name="Grigoriev I.V."/>
            <person name="Nagy L."/>
            <person name="Hibbett D."/>
            <person name="Henrissat B."/>
            <person name="Matheny P.B."/>
            <person name="Labbe J."/>
            <person name="Martin F."/>
        </authorList>
    </citation>
    <scope>NUCLEOTIDE SEQUENCE</scope>
    <source>
        <strain evidence="1">FP105234-sp</strain>
    </source>
</reference>
<evidence type="ECO:0000313" key="1">
    <source>
        <dbReference type="EMBL" id="KAI0046106.1"/>
    </source>
</evidence>
<proteinExistence type="predicted"/>
<sequence>MHERLLATYEIFTLVMRSGAFLSLIVTLVALVSKLDRLVLDALAVLPPLHRDCHSLLLALHPQQSGKGKGMAMPRAVLQPQPPEVQAHSNTTLVDEDLGHAIERRSAASFATDAEASATLQSILAAPPSIVLREQDIISEPATSASIERSSISAAIVKKRKISTVTSTKPSAEKKPKKKPKQRRDEIDDIFS</sequence>
<reference evidence="1" key="2">
    <citation type="journal article" date="2022" name="New Phytol.">
        <title>Evolutionary transition to the ectomycorrhizal habit in the genomes of a hyperdiverse lineage of mushroom-forming fungi.</title>
        <authorList>
            <person name="Looney B."/>
            <person name="Miyauchi S."/>
            <person name="Morin E."/>
            <person name="Drula E."/>
            <person name="Courty P.E."/>
            <person name="Kohler A."/>
            <person name="Kuo A."/>
            <person name="LaButti K."/>
            <person name="Pangilinan J."/>
            <person name="Lipzen A."/>
            <person name="Riley R."/>
            <person name="Andreopoulos W."/>
            <person name="He G."/>
            <person name="Johnson J."/>
            <person name="Nolan M."/>
            <person name="Tritt A."/>
            <person name="Barry K.W."/>
            <person name="Grigoriev I.V."/>
            <person name="Nagy L.G."/>
            <person name="Hibbett D."/>
            <person name="Henrissat B."/>
            <person name="Matheny P.B."/>
            <person name="Labbe J."/>
            <person name="Martin F.M."/>
        </authorList>
    </citation>
    <scope>NUCLEOTIDE SEQUENCE</scope>
    <source>
        <strain evidence="1">FP105234-sp</strain>
    </source>
</reference>
<accession>A0ACB8RPL6</accession>
<protein>
    <submittedName>
        <fullName evidence="1">Uncharacterized protein</fullName>
    </submittedName>
</protein>
<dbReference type="EMBL" id="MU275934">
    <property type="protein sequence ID" value="KAI0046106.1"/>
    <property type="molecule type" value="Genomic_DNA"/>
</dbReference>
<evidence type="ECO:0000313" key="2">
    <source>
        <dbReference type="Proteomes" id="UP000814033"/>
    </source>
</evidence>
<comment type="caution">
    <text evidence="1">The sequence shown here is derived from an EMBL/GenBank/DDBJ whole genome shotgun (WGS) entry which is preliminary data.</text>
</comment>
<organism evidence="1 2">
    <name type="scientific">Auriscalpium vulgare</name>
    <dbReference type="NCBI Taxonomy" id="40419"/>
    <lineage>
        <taxon>Eukaryota</taxon>
        <taxon>Fungi</taxon>
        <taxon>Dikarya</taxon>
        <taxon>Basidiomycota</taxon>
        <taxon>Agaricomycotina</taxon>
        <taxon>Agaricomycetes</taxon>
        <taxon>Russulales</taxon>
        <taxon>Auriscalpiaceae</taxon>
        <taxon>Auriscalpium</taxon>
    </lineage>
</organism>
<dbReference type="Proteomes" id="UP000814033">
    <property type="component" value="Unassembled WGS sequence"/>
</dbReference>